<dbReference type="PANTHER" id="PTHR13999:SF4">
    <property type="entry name" value="INTERFERON-INDUCED TRANSMEMBRANE PROTEIN 3"/>
    <property type="match status" value="1"/>
</dbReference>
<gene>
    <name evidence="8" type="primary">LOC110074214</name>
</gene>
<evidence type="ECO:0000256" key="3">
    <source>
        <dbReference type="ARBA" id="ARBA00022692"/>
    </source>
</evidence>
<feature type="transmembrane region" description="Helical" evidence="6">
    <location>
        <begin position="95"/>
        <end position="116"/>
    </location>
</feature>
<feature type="transmembrane region" description="Helical" evidence="6">
    <location>
        <begin position="41"/>
        <end position="64"/>
    </location>
</feature>
<dbReference type="GO" id="GO:0034341">
    <property type="term" value="P:response to type II interferon"/>
    <property type="evidence" value="ECO:0007669"/>
    <property type="project" value="TreeGrafter"/>
</dbReference>
<keyword evidence="5 6" id="KW-0472">Membrane</keyword>
<name>A0A6J0SXT8_9SAUR</name>
<evidence type="ECO:0000313" key="7">
    <source>
        <dbReference type="Proteomes" id="UP001652642"/>
    </source>
</evidence>
<dbReference type="GO" id="GO:0051607">
    <property type="term" value="P:defense response to virus"/>
    <property type="evidence" value="ECO:0007669"/>
    <property type="project" value="TreeGrafter"/>
</dbReference>
<dbReference type="GO" id="GO:0045071">
    <property type="term" value="P:negative regulation of viral genome replication"/>
    <property type="evidence" value="ECO:0007669"/>
    <property type="project" value="TreeGrafter"/>
</dbReference>
<protein>
    <submittedName>
        <fullName evidence="8">Interferon-induced transmembrane protein 1-like</fullName>
    </submittedName>
</protein>
<dbReference type="GO" id="GO:0005886">
    <property type="term" value="C:plasma membrane"/>
    <property type="evidence" value="ECO:0007669"/>
    <property type="project" value="TreeGrafter"/>
</dbReference>
<organism evidence="7 8">
    <name type="scientific">Pogona vitticeps</name>
    <name type="common">central bearded dragon</name>
    <dbReference type="NCBI Taxonomy" id="103695"/>
    <lineage>
        <taxon>Eukaryota</taxon>
        <taxon>Metazoa</taxon>
        <taxon>Chordata</taxon>
        <taxon>Craniata</taxon>
        <taxon>Vertebrata</taxon>
        <taxon>Euteleostomi</taxon>
        <taxon>Lepidosauria</taxon>
        <taxon>Squamata</taxon>
        <taxon>Bifurcata</taxon>
        <taxon>Unidentata</taxon>
        <taxon>Episquamata</taxon>
        <taxon>Toxicofera</taxon>
        <taxon>Iguania</taxon>
        <taxon>Acrodonta</taxon>
        <taxon>Agamidae</taxon>
        <taxon>Amphibolurinae</taxon>
        <taxon>Pogona</taxon>
    </lineage>
</organism>
<dbReference type="RefSeq" id="XP_020639873.1">
    <property type="nucleotide sequence ID" value="XM_020784214.2"/>
</dbReference>
<evidence type="ECO:0000313" key="8">
    <source>
        <dbReference type="RefSeq" id="XP_020639873.1"/>
    </source>
</evidence>
<evidence type="ECO:0000256" key="6">
    <source>
        <dbReference type="SAM" id="Phobius"/>
    </source>
</evidence>
<keyword evidence="7" id="KW-1185">Reference proteome</keyword>
<accession>A0A6J0SXT8</accession>
<dbReference type="KEGG" id="pvt:110074214"/>
<sequence>MQPAPQSVCLNMQPYDGVDRAQDPALYPQVRSVAVQEHPDFVLWSLFNFFFLNFCCLGFAALVFSIKSRDRKVVGDPDGAASYGKTARCLNITSLVLSITFVIIFIIAIVSVVTSMS</sequence>
<keyword evidence="4 6" id="KW-1133">Transmembrane helix</keyword>
<proteinExistence type="inferred from homology"/>
<dbReference type="GO" id="GO:0060337">
    <property type="term" value="P:type I interferon-mediated signaling pathway"/>
    <property type="evidence" value="ECO:0007669"/>
    <property type="project" value="TreeGrafter"/>
</dbReference>
<dbReference type="AlphaFoldDB" id="A0A6J0SXT8"/>
<reference evidence="8" key="2">
    <citation type="submission" date="2025-08" db="UniProtKB">
        <authorList>
            <consortium name="RefSeq"/>
        </authorList>
    </citation>
    <scope>IDENTIFICATION</scope>
</reference>
<dbReference type="InterPro" id="IPR007593">
    <property type="entry name" value="CD225/Dispanin_fam"/>
</dbReference>
<keyword evidence="3 6" id="KW-0812">Transmembrane</keyword>
<dbReference type="Proteomes" id="UP001652642">
    <property type="component" value="Chromosome 1"/>
</dbReference>
<dbReference type="OrthoDB" id="9906841at2759"/>
<evidence type="ECO:0000256" key="5">
    <source>
        <dbReference type="ARBA" id="ARBA00023136"/>
    </source>
</evidence>
<dbReference type="Pfam" id="PF04505">
    <property type="entry name" value="CD225"/>
    <property type="match status" value="1"/>
</dbReference>
<dbReference type="GO" id="GO:0046597">
    <property type="term" value="P:host-mediated suppression of symbiont invasion"/>
    <property type="evidence" value="ECO:0007669"/>
    <property type="project" value="TreeGrafter"/>
</dbReference>
<dbReference type="InterPro" id="IPR051517">
    <property type="entry name" value="IFITM_antiviral_protein"/>
</dbReference>
<dbReference type="GO" id="GO:0035455">
    <property type="term" value="P:response to interferon-alpha"/>
    <property type="evidence" value="ECO:0007669"/>
    <property type="project" value="TreeGrafter"/>
</dbReference>
<dbReference type="GeneID" id="110074214"/>
<evidence type="ECO:0000256" key="4">
    <source>
        <dbReference type="ARBA" id="ARBA00022989"/>
    </source>
</evidence>
<comment type="subcellular location">
    <subcellularLocation>
        <location evidence="1">Membrane</location>
    </subcellularLocation>
</comment>
<dbReference type="InParanoid" id="A0A6J0SXT8"/>
<evidence type="ECO:0000256" key="2">
    <source>
        <dbReference type="ARBA" id="ARBA00006843"/>
    </source>
</evidence>
<reference evidence="7" key="1">
    <citation type="submission" date="2025-05" db="UniProtKB">
        <authorList>
            <consortium name="RefSeq"/>
        </authorList>
    </citation>
    <scope>NUCLEOTIDE SEQUENCE [LARGE SCALE GENOMIC DNA]</scope>
</reference>
<dbReference type="GO" id="GO:0035456">
    <property type="term" value="P:response to interferon-beta"/>
    <property type="evidence" value="ECO:0007669"/>
    <property type="project" value="TreeGrafter"/>
</dbReference>
<comment type="similarity">
    <text evidence="2">Belongs to the CD225/Dispanin family.</text>
</comment>
<dbReference type="PANTHER" id="PTHR13999">
    <property type="entry name" value="INTERFERON INDUCIBLE TRANSMEMBRANE PROTEIN"/>
    <property type="match status" value="1"/>
</dbReference>
<evidence type="ECO:0000256" key="1">
    <source>
        <dbReference type="ARBA" id="ARBA00004370"/>
    </source>
</evidence>